<feature type="compositionally biased region" description="Low complexity" evidence="1">
    <location>
        <begin position="346"/>
        <end position="355"/>
    </location>
</feature>
<accession>A0AAV7K1W6</accession>
<feature type="region of interest" description="Disordered" evidence="1">
    <location>
        <begin position="331"/>
        <end position="411"/>
    </location>
</feature>
<feature type="region of interest" description="Disordered" evidence="1">
    <location>
        <begin position="259"/>
        <end position="289"/>
    </location>
</feature>
<feature type="compositionally biased region" description="Basic and acidic residues" evidence="1">
    <location>
        <begin position="366"/>
        <end position="380"/>
    </location>
</feature>
<feature type="compositionally biased region" description="Polar residues" evidence="1">
    <location>
        <begin position="84"/>
        <end position="110"/>
    </location>
</feature>
<feature type="compositionally biased region" description="Polar residues" evidence="1">
    <location>
        <begin position="331"/>
        <end position="345"/>
    </location>
</feature>
<gene>
    <name evidence="2" type="ORF">LOD99_2420</name>
</gene>
<protein>
    <submittedName>
        <fullName evidence="2">Uncharacterized protein</fullName>
    </submittedName>
</protein>
<feature type="region of interest" description="Disordered" evidence="1">
    <location>
        <begin position="67"/>
        <end position="113"/>
    </location>
</feature>
<keyword evidence="3" id="KW-1185">Reference proteome</keyword>
<evidence type="ECO:0000256" key="1">
    <source>
        <dbReference type="SAM" id="MobiDB-lite"/>
    </source>
</evidence>
<evidence type="ECO:0000313" key="2">
    <source>
        <dbReference type="EMBL" id="KAI6655131.1"/>
    </source>
</evidence>
<evidence type="ECO:0000313" key="3">
    <source>
        <dbReference type="Proteomes" id="UP001165289"/>
    </source>
</evidence>
<name>A0AAV7K1W6_9METZ</name>
<comment type="caution">
    <text evidence="2">The sequence shown here is derived from an EMBL/GenBank/DDBJ whole genome shotgun (WGS) entry which is preliminary data.</text>
</comment>
<proteinExistence type="predicted"/>
<reference evidence="2 3" key="1">
    <citation type="journal article" date="2023" name="BMC Biol.">
        <title>The compact genome of the sponge Oopsacas minuta (Hexactinellida) is lacking key metazoan core genes.</title>
        <authorList>
            <person name="Santini S."/>
            <person name="Schenkelaars Q."/>
            <person name="Jourda C."/>
            <person name="Duchesne M."/>
            <person name="Belahbib H."/>
            <person name="Rocher C."/>
            <person name="Selva M."/>
            <person name="Riesgo A."/>
            <person name="Vervoort M."/>
            <person name="Leys S.P."/>
            <person name="Kodjabachian L."/>
            <person name="Le Bivic A."/>
            <person name="Borchiellini C."/>
            <person name="Claverie J.M."/>
            <person name="Renard E."/>
        </authorList>
    </citation>
    <scope>NUCLEOTIDE SEQUENCE [LARGE SCALE GENOMIC DNA]</scope>
    <source>
        <strain evidence="2">SPO-2</strain>
    </source>
</reference>
<dbReference type="AlphaFoldDB" id="A0AAV7K1W6"/>
<feature type="compositionally biased region" description="Basic and acidic residues" evidence="1">
    <location>
        <begin position="259"/>
        <end position="277"/>
    </location>
</feature>
<dbReference type="Proteomes" id="UP001165289">
    <property type="component" value="Unassembled WGS sequence"/>
</dbReference>
<dbReference type="EMBL" id="JAKMXF010000210">
    <property type="protein sequence ID" value="KAI6655131.1"/>
    <property type="molecule type" value="Genomic_DNA"/>
</dbReference>
<sequence>MSKKSEDKVYENVDRNYIILPTGLEDRFSKNECIVPDTRAQVEKEKSIANPPTKSNTFSIFPKKSKHFKGGQQMNYNDNYNYNESLNSMPTTPIPSTQQNLSSDNNQPPKQNEEGYYIDLDELKPNIVSFPLSLTRIPFYVTSKKAQEAEPQPMEPEEDYIDMENSSTYCYEFSDIIIPPIRKTITNKAVHSHTHGILRKEFHSMIPKAPKRVESLKRRGQSCSGTRNEKAKNFSGYDFIPKFNVTADLINDRKNEIKTSEKCKIPPKDKRSNDEKILNTSDSMNRTSPQNIFYPVHEIIAPFANTTKKPTNTIPQIGEDFPRATSPIIQKQETIPNEQTNINSTPQRVQKQKSSPQPPAPKPKPMRREYPGVDVEEARKPTRLVKNQKDRTNSLRGPPPIKSRPKSLHKDDTCLPNEVIDDKIIDGERKEIKKLTQDLEKHLKQMNILDSIAPKSHFKKLNLYEDSPSKAVAIKNSTSPIESSNDYLRL</sequence>
<organism evidence="2 3">
    <name type="scientific">Oopsacas minuta</name>
    <dbReference type="NCBI Taxonomy" id="111878"/>
    <lineage>
        <taxon>Eukaryota</taxon>
        <taxon>Metazoa</taxon>
        <taxon>Porifera</taxon>
        <taxon>Hexactinellida</taxon>
        <taxon>Hexasterophora</taxon>
        <taxon>Lyssacinosida</taxon>
        <taxon>Leucopsacidae</taxon>
        <taxon>Oopsacas</taxon>
    </lineage>
</organism>
<feature type="compositionally biased region" description="Polar residues" evidence="1">
    <location>
        <begin position="278"/>
        <end position="289"/>
    </location>
</feature>